<evidence type="ECO:0000256" key="1">
    <source>
        <dbReference type="SAM" id="MobiDB-lite"/>
    </source>
</evidence>
<organism evidence="2 3">
    <name type="scientific">Rhizobium loti</name>
    <name type="common">Mesorhizobium loti</name>
    <dbReference type="NCBI Taxonomy" id="381"/>
    <lineage>
        <taxon>Bacteria</taxon>
        <taxon>Pseudomonadati</taxon>
        <taxon>Pseudomonadota</taxon>
        <taxon>Alphaproteobacteria</taxon>
        <taxon>Hyphomicrobiales</taxon>
        <taxon>Phyllobacteriaceae</taxon>
        <taxon>Mesorhizobium</taxon>
    </lineage>
</organism>
<comment type="caution">
    <text evidence="2">The sequence shown here is derived from an EMBL/GenBank/DDBJ whole genome shotgun (WGS) entry which is preliminary data.</text>
</comment>
<dbReference type="AlphaFoldDB" id="A0AA91F9U7"/>
<evidence type="ECO:0000313" key="2">
    <source>
        <dbReference type="EMBL" id="OBQ66122.1"/>
    </source>
</evidence>
<dbReference type="EMBL" id="LYTK01000012">
    <property type="protein sequence ID" value="OBQ66122.1"/>
    <property type="molecule type" value="Genomic_DNA"/>
</dbReference>
<accession>A0AA91F9U7</accession>
<name>A0AA91F9U7_RHILI</name>
<feature type="region of interest" description="Disordered" evidence="1">
    <location>
        <begin position="1"/>
        <end position="60"/>
    </location>
</feature>
<proteinExistence type="predicted"/>
<dbReference type="Proteomes" id="UP000093737">
    <property type="component" value="Unassembled WGS sequence"/>
</dbReference>
<evidence type="ECO:0000313" key="3">
    <source>
        <dbReference type="Proteomes" id="UP000093737"/>
    </source>
</evidence>
<reference evidence="2 3" key="1">
    <citation type="submission" date="2016-05" db="EMBL/GenBank/DDBJ databases">
        <authorList>
            <person name="Ramsay J.P."/>
        </authorList>
    </citation>
    <scope>NUCLEOTIDE SEQUENCE [LARGE SCALE GENOMIC DNA]</scope>
    <source>
        <strain evidence="2 3">NZP2042</strain>
    </source>
</reference>
<gene>
    <name evidence="2" type="ORF">A8145_18695</name>
</gene>
<feature type="compositionally biased region" description="Basic and acidic residues" evidence="1">
    <location>
        <begin position="13"/>
        <end position="30"/>
    </location>
</feature>
<sequence>MRRQQFGSQPGRDGVEVDRPGRVDVEERPAPQRLGALGEFDQFGDIGRTGMAGGRRSSLA</sequence>
<protein>
    <submittedName>
        <fullName evidence="2">Uncharacterized protein</fullName>
    </submittedName>
</protein>